<dbReference type="eggNOG" id="COG1525">
    <property type="taxonomic scope" value="Bacteria"/>
</dbReference>
<gene>
    <name evidence="2" type="ORF">BV98_002284</name>
</gene>
<evidence type="ECO:0000259" key="1">
    <source>
        <dbReference type="Pfam" id="PF00565"/>
    </source>
</evidence>
<dbReference type="EMBL" id="JFZA02000018">
    <property type="protein sequence ID" value="KFG89988.1"/>
    <property type="molecule type" value="Genomic_DNA"/>
</dbReference>
<name>A0A086P9C0_SPHHM</name>
<dbReference type="Gene3D" id="2.40.50.90">
    <property type="match status" value="1"/>
</dbReference>
<dbReference type="Pfam" id="PF00565">
    <property type="entry name" value="SNase"/>
    <property type="match status" value="1"/>
</dbReference>
<dbReference type="Proteomes" id="UP000024284">
    <property type="component" value="Unassembled WGS sequence"/>
</dbReference>
<dbReference type="SUPFAM" id="SSF50199">
    <property type="entry name" value="Staphylococcal nuclease"/>
    <property type="match status" value="1"/>
</dbReference>
<organism evidence="2 3">
    <name type="scientific">Sphingobium herbicidovorans (strain ATCC 700291 / DSM 11019 / CCUG 56400 / KCTC 2939 / LMG 18315 / NBRC 16415 / MH)</name>
    <name type="common">Sphingomonas herbicidovorans</name>
    <dbReference type="NCBI Taxonomy" id="1219045"/>
    <lineage>
        <taxon>Bacteria</taxon>
        <taxon>Pseudomonadati</taxon>
        <taxon>Pseudomonadota</taxon>
        <taxon>Alphaproteobacteria</taxon>
        <taxon>Sphingomonadales</taxon>
        <taxon>Sphingomonadaceae</taxon>
        <taxon>Sphingobium</taxon>
    </lineage>
</organism>
<accession>A0A086P9C0</accession>
<evidence type="ECO:0000313" key="2">
    <source>
        <dbReference type="EMBL" id="KFG89988.1"/>
    </source>
</evidence>
<comment type="caution">
    <text evidence="2">The sequence shown here is derived from an EMBL/GenBank/DDBJ whole genome shotgun (WGS) entry which is preliminary data.</text>
</comment>
<dbReference type="InterPro" id="IPR035437">
    <property type="entry name" value="SNase_OB-fold_sf"/>
</dbReference>
<dbReference type="AlphaFoldDB" id="A0A086P9C0"/>
<sequence length="132" mass="14218">MFLAITLLAAASTSCTVVDGDTLRCGAERIRLLGIDAPDDPSNGRCRPYPKPGAICDARLAAASKASLRQIITGPLRVTRISTDDYGRTLAMVYVRGRSLSCLQLEAGRAIYKPKWDNGWMVAGECPGAVYR</sequence>
<protein>
    <submittedName>
        <fullName evidence="2">Nuclease</fullName>
    </submittedName>
</protein>
<dbReference type="RefSeq" id="WP_037466113.1">
    <property type="nucleotide sequence ID" value="NZ_BCZD01000035.1"/>
</dbReference>
<reference evidence="2" key="1">
    <citation type="submission" date="2014-08" db="EMBL/GenBank/DDBJ databases">
        <title>Draft genome sequences of Sphingobium herbicidovorans.</title>
        <authorList>
            <person name="Gan H.M."/>
            <person name="Gan H.Y."/>
            <person name="Savka M.A."/>
        </authorList>
    </citation>
    <scope>NUCLEOTIDE SEQUENCE [LARGE SCALE GENOMIC DNA]</scope>
    <source>
        <strain evidence="2">NBRC 16415</strain>
    </source>
</reference>
<dbReference type="OrthoDB" id="9805504at2"/>
<evidence type="ECO:0000313" key="3">
    <source>
        <dbReference type="Proteomes" id="UP000024284"/>
    </source>
</evidence>
<feature type="domain" description="TNase-like" evidence="1">
    <location>
        <begin position="29"/>
        <end position="113"/>
    </location>
</feature>
<dbReference type="InterPro" id="IPR016071">
    <property type="entry name" value="Staphylococal_nuclease_OB-fold"/>
</dbReference>
<keyword evidence="3" id="KW-1185">Reference proteome</keyword>
<dbReference type="STRING" id="76947.GCA_002080435_04171"/>
<dbReference type="PATRIC" id="fig|1219045.3.peg.2318"/>
<proteinExistence type="predicted"/>